<dbReference type="InterPro" id="IPR013341">
    <property type="entry name" value="Mandelate_racemase_N_dom"/>
</dbReference>
<dbReference type="Pfam" id="PF13378">
    <property type="entry name" value="MR_MLE_C"/>
    <property type="match status" value="1"/>
</dbReference>
<reference evidence="9 10" key="1">
    <citation type="submission" date="2019-02" db="EMBL/GenBank/DDBJ databases">
        <title>Deep-cultivation of Planctomycetes and their phenomic and genomic characterization uncovers novel biology.</title>
        <authorList>
            <person name="Wiegand S."/>
            <person name="Jogler M."/>
            <person name="Boedeker C."/>
            <person name="Pinto D."/>
            <person name="Vollmers J."/>
            <person name="Rivas-Marin E."/>
            <person name="Kohn T."/>
            <person name="Peeters S.H."/>
            <person name="Heuer A."/>
            <person name="Rast P."/>
            <person name="Oberbeckmann S."/>
            <person name="Bunk B."/>
            <person name="Jeske O."/>
            <person name="Meyerdierks A."/>
            <person name="Storesund J.E."/>
            <person name="Kallscheuer N."/>
            <person name="Luecker S."/>
            <person name="Lage O.M."/>
            <person name="Pohl T."/>
            <person name="Merkel B.J."/>
            <person name="Hornburger P."/>
            <person name="Mueller R.-W."/>
            <person name="Bruemmer F."/>
            <person name="Labrenz M."/>
            <person name="Spormann A.M."/>
            <person name="Op Den Camp H."/>
            <person name="Overmann J."/>
            <person name="Amann R."/>
            <person name="Jetten M.S.M."/>
            <person name="Mascher T."/>
            <person name="Medema M.H."/>
            <person name="Devos D.P."/>
            <person name="Kaster A.-K."/>
            <person name="Ovreas L."/>
            <person name="Rohde M."/>
            <person name="Galperin M.Y."/>
            <person name="Jogler C."/>
        </authorList>
    </citation>
    <scope>NUCLEOTIDE SEQUENCE [LARGE SCALE GENOMIC DNA]</scope>
    <source>
        <strain evidence="9 10">KOR34</strain>
    </source>
</reference>
<evidence type="ECO:0000256" key="3">
    <source>
        <dbReference type="ARBA" id="ARBA00022842"/>
    </source>
</evidence>
<evidence type="ECO:0000256" key="7">
    <source>
        <dbReference type="RuleBase" id="RU366006"/>
    </source>
</evidence>
<organism evidence="9 10">
    <name type="scientific">Posidoniimonas corsicana</name>
    <dbReference type="NCBI Taxonomy" id="1938618"/>
    <lineage>
        <taxon>Bacteria</taxon>
        <taxon>Pseudomonadati</taxon>
        <taxon>Planctomycetota</taxon>
        <taxon>Planctomycetia</taxon>
        <taxon>Pirellulales</taxon>
        <taxon>Lacipirellulaceae</taxon>
        <taxon>Posidoniimonas</taxon>
    </lineage>
</organism>
<feature type="active site" description="Proton acceptor; specific for (R)-substrate epimerization" evidence="5">
    <location>
        <position position="162"/>
    </location>
</feature>
<dbReference type="PANTHER" id="PTHR48080:SF3">
    <property type="entry name" value="ENOLASE SUPERFAMILY MEMBER DDB_G0284701"/>
    <property type="match status" value="1"/>
</dbReference>
<dbReference type="GO" id="GO:0016855">
    <property type="term" value="F:racemase and epimerase activity, acting on amino acids and derivatives"/>
    <property type="evidence" value="ECO:0007669"/>
    <property type="project" value="UniProtKB-UniRule"/>
</dbReference>
<dbReference type="EC" id="5.1.1.-" evidence="7"/>
<keyword evidence="4 7" id="KW-0413">Isomerase</keyword>
<name>A0A5C5VHK5_9BACT</name>
<dbReference type="InterPro" id="IPR034603">
    <property type="entry name" value="Dipeptide_epimerase"/>
</dbReference>
<dbReference type="Gene3D" id="3.20.20.120">
    <property type="entry name" value="Enolase-like C-terminal domain"/>
    <property type="match status" value="1"/>
</dbReference>
<evidence type="ECO:0000256" key="4">
    <source>
        <dbReference type="ARBA" id="ARBA00023235"/>
    </source>
</evidence>
<dbReference type="GO" id="GO:0046872">
    <property type="term" value="F:metal ion binding"/>
    <property type="evidence" value="ECO:0007669"/>
    <property type="project" value="UniProtKB-KW"/>
</dbReference>
<evidence type="ECO:0000256" key="2">
    <source>
        <dbReference type="ARBA" id="ARBA00022723"/>
    </source>
</evidence>
<dbReference type="InterPro" id="IPR029065">
    <property type="entry name" value="Enolase_C-like"/>
</dbReference>
<comment type="caution">
    <text evidence="9">The sequence shown here is derived from an EMBL/GenBank/DDBJ whole genome shotgun (WGS) entry which is preliminary data.</text>
</comment>
<evidence type="ECO:0000313" key="10">
    <source>
        <dbReference type="Proteomes" id="UP000316714"/>
    </source>
</evidence>
<dbReference type="SFLD" id="SFLDS00001">
    <property type="entry name" value="Enolase"/>
    <property type="match status" value="1"/>
</dbReference>
<dbReference type="InterPro" id="IPR013342">
    <property type="entry name" value="Mandelate_racemase_C"/>
</dbReference>
<protein>
    <recommendedName>
        <fullName evidence="7">Dipeptide epimerase</fullName>
        <ecNumber evidence="7">5.1.1.-</ecNumber>
    </recommendedName>
</protein>
<dbReference type="InterPro" id="IPR036849">
    <property type="entry name" value="Enolase-like_C_sf"/>
</dbReference>
<dbReference type="CDD" id="cd03319">
    <property type="entry name" value="L-Ala-DL-Glu_epimerase"/>
    <property type="match status" value="1"/>
</dbReference>
<dbReference type="Proteomes" id="UP000316714">
    <property type="component" value="Unassembled WGS sequence"/>
</dbReference>
<dbReference type="EMBL" id="SIHJ01000001">
    <property type="protein sequence ID" value="TWT37430.1"/>
    <property type="molecule type" value="Genomic_DNA"/>
</dbReference>
<evidence type="ECO:0000259" key="8">
    <source>
        <dbReference type="SMART" id="SM00922"/>
    </source>
</evidence>
<dbReference type="Pfam" id="PF02746">
    <property type="entry name" value="MR_MLE_N"/>
    <property type="match status" value="1"/>
</dbReference>
<gene>
    <name evidence="9" type="ORF">KOR34_23800</name>
</gene>
<dbReference type="OrthoDB" id="9775391at2"/>
<accession>A0A5C5VHK5</accession>
<evidence type="ECO:0000313" key="9">
    <source>
        <dbReference type="EMBL" id="TWT37430.1"/>
    </source>
</evidence>
<evidence type="ECO:0000256" key="1">
    <source>
        <dbReference type="ARBA" id="ARBA00008031"/>
    </source>
</evidence>
<keyword evidence="3 6" id="KW-0460">Magnesium</keyword>
<evidence type="ECO:0000256" key="5">
    <source>
        <dbReference type="PIRSR" id="PIRSR634603-1"/>
    </source>
</evidence>
<dbReference type="RefSeq" id="WP_146564767.1">
    <property type="nucleotide sequence ID" value="NZ_SIHJ01000001.1"/>
</dbReference>
<dbReference type="AlphaFoldDB" id="A0A5C5VHK5"/>
<keyword evidence="10" id="KW-1185">Reference proteome</keyword>
<comment type="cofactor">
    <cofactor evidence="6 7">
        <name>Mg(2+)</name>
        <dbReference type="ChEBI" id="CHEBI:18420"/>
    </cofactor>
    <text evidence="6 7">Binds 1 Mg(2+) ion per subunit.</text>
</comment>
<sequence length="349" mass="37299">MTTLTTRGFDLPLKHVFRISRSAVSVQPTMIVQAAAGGLYGYGEATENDYYQATIENITAMVAKAQPLLDGWAPQDPADVLRDVGAVIGFDDGVPGASFAQCAIDCALHDLWGKSAGKPVAGLWGLDQSIGPQSNFTIGIDTIPVMVEKLAEEPGWPTYKIKLGTPEDIEIVRELRKHTDARFRVDANCGWTAEKTIELSAELKELGVEFIEQPLPADDRAGMERVFAESALPVIADESCITEPDVARCQDLFHGVNVKLVKCGGLAPARRMLTEARRRGMKTMVGCMTESSVGISAIAQLLPMLDYVDMDGAVLIAQDIASGARVDKGRCVLPGAGGLGVELNDGPLG</sequence>
<comment type="similarity">
    <text evidence="1 7">Belongs to the mandelate racemase/muconate lactonizing enzyme family.</text>
</comment>
<proteinExistence type="inferred from homology"/>
<dbReference type="Gene3D" id="3.30.390.10">
    <property type="entry name" value="Enolase-like, N-terminal domain"/>
    <property type="match status" value="1"/>
</dbReference>
<dbReference type="SUPFAM" id="SSF51604">
    <property type="entry name" value="Enolase C-terminal domain-like"/>
    <property type="match status" value="1"/>
</dbReference>
<dbReference type="SFLD" id="SFLDG00180">
    <property type="entry name" value="muconate_cycloisomerase"/>
    <property type="match status" value="1"/>
</dbReference>
<dbReference type="InterPro" id="IPR029017">
    <property type="entry name" value="Enolase-like_N"/>
</dbReference>
<dbReference type="PANTHER" id="PTHR48080">
    <property type="entry name" value="D-GALACTONATE DEHYDRATASE-RELATED"/>
    <property type="match status" value="1"/>
</dbReference>
<feature type="active site" description="Proton acceptor; specific for (S)-substrate epimerization" evidence="5">
    <location>
        <position position="259"/>
    </location>
</feature>
<dbReference type="SUPFAM" id="SSF54826">
    <property type="entry name" value="Enolase N-terminal domain-like"/>
    <property type="match status" value="1"/>
</dbReference>
<dbReference type="SMART" id="SM00922">
    <property type="entry name" value="MR_MLE"/>
    <property type="match status" value="1"/>
</dbReference>
<dbReference type="InterPro" id="IPR034593">
    <property type="entry name" value="DgoD-like"/>
</dbReference>
<evidence type="ECO:0000256" key="6">
    <source>
        <dbReference type="PIRSR" id="PIRSR634603-3"/>
    </source>
</evidence>
<feature type="domain" description="Mandelate racemase/muconate lactonizing enzyme C-terminal" evidence="8">
    <location>
        <begin position="143"/>
        <end position="233"/>
    </location>
</feature>
<feature type="binding site" evidence="6">
    <location>
        <position position="212"/>
    </location>
    <ligand>
        <name>Mg(2+)</name>
        <dbReference type="ChEBI" id="CHEBI:18420"/>
    </ligand>
</feature>
<feature type="binding site" evidence="6">
    <location>
        <position position="186"/>
    </location>
    <ligand>
        <name>Mg(2+)</name>
        <dbReference type="ChEBI" id="CHEBI:18420"/>
    </ligand>
</feature>
<feature type="binding site" evidence="6">
    <location>
        <position position="237"/>
    </location>
    <ligand>
        <name>Mg(2+)</name>
        <dbReference type="ChEBI" id="CHEBI:18420"/>
    </ligand>
</feature>
<keyword evidence="2 6" id="KW-0479">Metal-binding</keyword>